<protein>
    <submittedName>
        <fullName evidence="5">Calmodulin-like protein 8</fullName>
    </submittedName>
</protein>
<keyword evidence="1" id="KW-0677">Repeat</keyword>
<dbReference type="PANTHER" id="PTHR23049">
    <property type="entry name" value="MYOSIN REGULATORY LIGHT CHAIN 2"/>
    <property type="match status" value="1"/>
</dbReference>
<reference evidence="5" key="1">
    <citation type="submission" date="2025-08" db="UniProtKB">
        <authorList>
            <consortium name="RefSeq"/>
        </authorList>
    </citation>
    <scope>IDENTIFICATION</scope>
    <source>
        <tissue evidence="5">Tentacle</tissue>
    </source>
</reference>
<dbReference type="Proteomes" id="UP000515163">
    <property type="component" value="Unplaced"/>
</dbReference>
<keyword evidence="4" id="KW-1185">Reference proteome</keyword>
<dbReference type="Pfam" id="PF13499">
    <property type="entry name" value="EF-hand_7"/>
    <property type="match status" value="1"/>
</dbReference>
<dbReference type="SUPFAM" id="SSF47473">
    <property type="entry name" value="EF-hand"/>
    <property type="match status" value="1"/>
</dbReference>
<name>A0A6P8HR12_ACTTE</name>
<evidence type="ECO:0000256" key="2">
    <source>
        <dbReference type="ARBA" id="ARBA00022837"/>
    </source>
</evidence>
<dbReference type="CDD" id="cd00051">
    <property type="entry name" value="EFh"/>
    <property type="match status" value="1"/>
</dbReference>
<dbReference type="InterPro" id="IPR018247">
    <property type="entry name" value="EF_Hand_1_Ca_BS"/>
</dbReference>
<keyword evidence="2" id="KW-0106">Calcium</keyword>
<feature type="domain" description="EF-hand" evidence="3">
    <location>
        <begin position="122"/>
        <end position="157"/>
    </location>
</feature>
<dbReference type="OrthoDB" id="26525at2759"/>
<dbReference type="KEGG" id="aten:116292007"/>
<evidence type="ECO:0000256" key="1">
    <source>
        <dbReference type="ARBA" id="ARBA00022737"/>
    </source>
</evidence>
<dbReference type="PROSITE" id="PS00018">
    <property type="entry name" value="EF_HAND_1"/>
    <property type="match status" value="1"/>
</dbReference>
<gene>
    <name evidence="5" type="primary">LOC116292007</name>
</gene>
<dbReference type="InterPro" id="IPR002048">
    <property type="entry name" value="EF_hand_dom"/>
</dbReference>
<accession>A0A6P8HR12</accession>
<dbReference type="GO" id="GO:0005509">
    <property type="term" value="F:calcium ion binding"/>
    <property type="evidence" value="ECO:0007669"/>
    <property type="project" value="InterPro"/>
</dbReference>
<dbReference type="RefSeq" id="XP_031555100.1">
    <property type="nucleotide sequence ID" value="XM_031699240.1"/>
</dbReference>
<dbReference type="FunFam" id="1.10.238.10:FF:000003">
    <property type="entry name" value="Calmodulin A"/>
    <property type="match status" value="1"/>
</dbReference>
<evidence type="ECO:0000313" key="5">
    <source>
        <dbReference type="RefSeq" id="XP_031555100.1"/>
    </source>
</evidence>
<evidence type="ECO:0000259" key="3">
    <source>
        <dbReference type="PROSITE" id="PS50222"/>
    </source>
</evidence>
<sequence>MKPVDENDEEFLLKAFTEADRDNDGMIGVKTLTRTIRNLRENVEEGKVAALLKRSGIEVNKQSNDEPEINFGIFLKLYRQLSNVNDQDAELKRAFEEFDIYKRGYIEGSGIERVLTKLNIEYAKEEIELMIEVADTNGDGKVDWDEFLQIFKNGEDIEG</sequence>
<dbReference type="PROSITE" id="PS50222">
    <property type="entry name" value="EF_HAND_2"/>
    <property type="match status" value="2"/>
</dbReference>
<organism evidence="4 5">
    <name type="scientific">Actinia tenebrosa</name>
    <name type="common">Australian red waratah sea anemone</name>
    <dbReference type="NCBI Taxonomy" id="6105"/>
    <lineage>
        <taxon>Eukaryota</taxon>
        <taxon>Metazoa</taxon>
        <taxon>Cnidaria</taxon>
        <taxon>Anthozoa</taxon>
        <taxon>Hexacorallia</taxon>
        <taxon>Actiniaria</taxon>
        <taxon>Actiniidae</taxon>
        <taxon>Actinia</taxon>
    </lineage>
</organism>
<proteinExistence type="predicted"/>
<dbReference type="SMART" id="SM00054">
    <property type="entry name" value="EFh"/>
    <property type="match status" value="3"/>
</dbReference>
<dbReference type="AlphaFoldDB" id="A0A6P8HR12"/>
<dbReference type="GeneID" id="116292007"/>
<dbReference type="InParanoid" id="A0A6P8HR12"/>
<feature type="domain" description="EF-hand" evidence="3">
    <location>
        <begin position="7"/>
        <end position="42"/>
    </location>
</feature>
<dbReference type="InterPro" id="IPR011992">
    <property type="entry name" value="EF-hand-dom_pair"/>
</dbReference>
<evidence type="ECO:0000313" key="4">
    <source>
        <dbReference type="Proteomes" id="UP000515163"/>
    </source>
</evidence>
<dbReference type="Pfam" id="PF13202">
    <property type="entry name" value="EF-hand_5"/>
    <property type="match status" value="1"/>
</dbReference>
<dbReference type="InterPro" id="IPR050403">
    <property type="entry name" value="Myosin_RLC"/>
</dbReference>
<dbReference type="Gene3D" id="1.10.238.10">
    <property type="entry name" value="EF-hand"/>
    <property type="match status" value="2"/>
</dbReference>